<evidence type="ECO:0000313" key="1">
    <source>
        <dbReference type="EMBL" id="MDR9900900.1"/>
    </source>
</evidence>
<dbReference type="RefSeq" id="WP_208345223.1">
    <property type="nucleotide sequence ID" value="NZ_CAWQFN010000614.1"/>
</dbReference>
<proteinExistence type="predicted"/>
<protein>
    <submittedName>
        <fullName evidence="1">Uncharacterized protein</fullName>
    </submittedName>
</protein>
<accession>A0AAP5IIT6</accession>
<keyword evidence="2" id="KW-1185">Reference proteome</keyword>
<dbReference type="AlphaFoldDB" id="A0AAP5IIT6"/>
<name>A0AAP5IIT6_9CYAN</name>
<dbReference type="Proteomes" id="UP000667802">
    <property type="component" value="Unassembled WGS sequence"/>
</dbReference>
<dbReference type="EMBL" id="JAALHA020000042">
    <property type="protein sequence ID" value="MDR9900900.1"/>
    <property type="molecule type" value="Genomic_DNA"/>
</dbReference>
<evidence type="ECO:0000313" key="2">
    <source>
        <dbReference type="Proteomes" id="UP000667802"/>
    </source>
</evidence>
<gene>
    <name evidence="1" type="ORF">G7B40_041175</name>
</gene>
<sequence length="198" mass="21898">MAIITDSDFNKIRNFLRTKGGIKGVDKSTIERIIDEIGIHPNNAVANESKLKILEFYQANNSAIASTNTAITPTTNENTLTIRDTQQSSGIVPHEVSETIDNSVGQSSDTQDFVSSAAEFINYREQAAKQAINQGFQHLNGLNVESQNRVVDHFNGQVSQFVSQQNSFAEPLRQEMAKASMLFRQAIKRPTNQGELPT</sequence>
<comment type="caution">
    <text evidence="1">The sequence shown here is derived from an EMBL/GenBank/DDBJ whole genome shotgun (WGS) entry which is preliminary data.</text>
</comment>
<reference evidence="2" key="1">
    <citation type="journal article" date="2021" name="Science">
        <title>Hunting the eagle killer: A cyanobacterial neurotoxin causes vacuolar myelinopathy.</title>
        <authorList>
            <person name="Breinlinger S."/>
            <person name="Phillips T.J."/>
            <person name="Haram B.N."/>
            <person name="Mares J."/>
            <person name="Martinez Yerena J.A."/>
            <person name="Hrouzek P."/>
            <person name="Sobotka R."/>
            <person name="Henderson W.M."/>
            <person name="Schmieder P."/>
            <person name="Williams S.M."/>
            <person name="Lauderdale J.D."/>
            <person name="Wilde H.D."/>
            <person name="Gerrin W."/>
            <person name="Kust A."/>
            <person name="Washington J.W."/>
            <person name="Wagner C."/>
            <person name="Geier B."/>
            <person name="Liebeke M."/>
            <person name="Enke H."/>
            <person name="Niedermeyer T.H.J."/>
            <person name="Wilde S.B."/>
        </authorList>
    </citation>
    <scope>NUCLEOTIDE SEQUENCE [LARGE SCALE GENOMIC DNA]</scope>
    <source>
        <strain evidence="2">Thurmond2011</strain>
    </source>
</reference>
<organism evidence="1 2">
    <name type="scientific">Aetokthonos hydrillicola Thurmond2011</name>
    <dbReference type="NCBI Taxonomy" id="2712845"/>
    <lineage>
        <taxon>Bacteria</taxon>
        <taxon>Bacillati</taxon>
        <taxon>Cyanobacteriota</taxon>
        <taxon>Cyanophyceae</taxon>
        <taxon>Nostocales</taxon>
        <taxon>Hapalosiphonaceae</taxon>
        <taxon>Aetokthonos</taxon>
    </lineage>
</organism>